<evidence type="ECO:0000256" key="3">
    <source>
        <dbReference type="ARBA" id="ARBA00022741"/>
    </source>
</evidence>
<dbReference type="Gene3D" id="3.30.200.20">
    <property type="entry name" value="Phosphorylase Kinase, domain 1"/>
    <property type="match status" value="1"/>
</dbReference>
<dbReference type="OrthoDB" id="60655at2759"/>
<comment type="subcellular location">
    <subcellularLocation>
        <location evidence="1">Membrane</location>
        <topology evidence="1">Single-pass membrane protein</topology>
    </subcellularLocation>
</comment>
<reference evidence="11" key="1">
    <citation type="submission" date="2013-12" db="EMBL/GenBank/DDBJ databases">
        <title>The Genome Sequence of Aphanomyces astaci APO3.</title>
        <authorList>
            <consortium name="The Broad Institute Genomics Platform"/>
            <person name="Russ C."/>
            <person name="Tyler B."/>
            <person name="van West P."/>
            <person name="Dieguez-Uribeondo J."/>
            <person name="Young S.K."/>
            <person name="Zeng Q."/>
            <person name="Gargeya S."/>
            <person name="Fitzgerald M."/>
            <person name="Abouelleil A."/>
            <person name="Alvarado L."/>
            <person name="Chapman S.B."/>
            <person name="Gainer-Dewar J."/>
            <person name="Goldberg J."/>
            <person name="Griggs A."/>
            <person name="Gujja S."/>
            <person name="Hansen M."/>
            <person name="Howarth C."/>
            <person name="Imamovic A."/>
            <person name="Ireland A."/>
            <person name="Larimer J."/>
            <person name="McCowan C."/>
            <person name="Murphy C."/>
            <person name="Pearson M."/>
            <person name="Poon T.W."/>
            <person name="Priest M."/>
            <person name="Roberts A."/>
            <person name="Saif S."/>
            <person name="Shea T."/>
            <person name="Sykes S."/>
            <person name="Wortman J."/>
            <person name="Nusbaum C."/>
            <person name="Birren B."/>
        </authorList>
    </citation>
    <scope>NUCLEOTIDE SEQUENCE [LARGE SCALE GENOMIC DNA]</scope>
    <source>
        <strain evidence="11">APO3</strain>
    </source>
</reference>
<evidence type="ECO:0000256" key="7">
    <source>
        <dbReference type="PROSITE-ProRule" id="PRU10141"/>
    </source>
</evidence>
<evidence type="ECO:0000256" key="2">
    <source>
        <dbReference type="ARBA" id="ARBA00022679"/>
    </source>
</evidence>
<accession>W4G0R4</accession>
<dbReference type="VEuPathDB" id="FungiDB:H257_12366"/>
<dbReference type="Gene3D" id="1.10.510.10">
    <property type="entry name" value="Transferase(Phosphotransferase) domain 1"/>
    <property type="match status" value="1"/>
</dbReference>
<dbReference type="Pfam" id="PF07714">
    <property type="entry name" value="PK_Tyr_Ser-Thr"/>
    <property type="match status" value="1"/>
</dbReference>
<feature type="domain" description="Protein kinase" evidence="10">
    <location>
        <begin position="684"/>
        <end position="949"/>
    </location>
</feature>
<dbReference type="GO" id="GO:0005886">
    <property type="term" value="C:plasma membrane"/>
    <property type="evidence" value="ECO:0007669"/>
    <property type="project" value="TreeGrafter"/>
</dbReference>
<organism evidence="11">
    <name type="scientific">Aphanomyces astaci</name>
    <name type="common">Crayfish plague agent</name>
    <dbReference type="NCBI Taxonomy" id="112090"/>
    <lineage>
        <taxon>Eukaryota</taxon>
        <taxon>Sar</taxon>
        <taxon>Stramenopiles</taxon>
        <taxon>Oomycota</taxon>
        <taxon>Saprolegniomycetes</taxon>
        <taxon>Saprolegniales</taxon>
        <taxon>Verrucalvaceae</taxon>
        <taxon>Aphanomyces</taxon>
    </lineage>
</organism>
<dbReference type="InterPro" id="IPR020635">
    <property type="entry name" value="Tyr_kinase_cat_dom"/>
</dbReference>
<dbReference type="GO" id="GO:0004714">
    <property type="term" value="F:transmembrane receptor protein tyrosine kinase activity"/>
    <property type="evidence" value="ECO:0007669"/>
    <property type="project" value="UniProtKB-EC"/>
</dbReference>
<name>W4G0R4_APHAT</name>
<dbReference type="PANTHER" id="PTHR24416">
    <property type="entry name" value="TYROSINE-PROTEIN KINASE RECEPTOR"/>
    <property type="match status" value="1"/>
</dbReference>
<feature type="transmembrane region" description="Helical" evidence="9">
    <location>
        <begin position="142"/>
        <end position="166"/>
    </location>
</feature>
<feature type="binding site" evidence="7">
    <location>
        <position position="711"/>
    </location>
    <ligand>
        <name>ATP</name>
        <dbReference type="ChEBI" id="CHEBI:30616"/>
    </ligand>
</feature>
<dbReference type="PANTHER" id="PTHR24416:SF611">
    <property type="entry name" value="TYROSINE-PROTEIN KINASE TRANSMEMBRANE RECEPTOR ROR"/>
    <property type="match status" value="1"/>
</dbReference>
<evidence type="ECO:0000256" key="4">
    <source>
        <dbReference type="ARBA" id="ARBA00022777"/>
    </source>
</evidence>
<dbReference type="PROSITE" id="PS50011">
    <property type="entry name" value="PROTEIN_KINASE_DOM"/>
    <property type="match status" value="1"/>
</dbReference>
<dbReference type="STRING" id="112090.W4G0R4"/>
<sequence>MSHGFQLADSMTMTRPTSAAPRSSTVMSSATPPLFRLTCYILLSLLLCFFLVLHVVGSVLVLLAAIVLRVRARATTTDFPDRSKSLVSTYRKTWLALYKADAYILCWYRPRLADELHVPRDESEVADDLWAHFAYFYLWRGVVGTCIAAVPTVFWTTAVSFLVAFFNASPAEDIVADTLPSQPLPWTLLLDGCAYIALGIVVANALIPWCLEWCVHANMLLFPAVNYNLHFEEGAPLIEPPSSSWTQRATQLALSAAKRRPGAVMEKTFDDAVKSLVTSKGVAAELKRVHHRTLAKQHTHQTLLLVRRLLEHFVTTVPSGGAGVSHWVDSTVAPLRKSIAGYDDDQGRLANQLERVEALLRQLTDGSLAKSGECGVSTSPMGVTVVHGAQPPTSHVDSLYANAATFPSSLEGRPRQDAQRTTASGDGKSSVNERSDLEGYDDDVVQDMTPRRQKRPTQLAQLGAEESPEYHVLLSPTSDAATYGMLSPPNRADTGIFRSIFSTELVDTSSNTSSSSSTTTSRDDAVHFQAYAPPVVAAPSTFEFAVWAFLVHQRDEVRELAVSSSALSREVLLPVRRGALAHVTLEVPRGFAILDEPTKAMDWQGDVTTVQFQLQCTSSSSNDGQAMIQATIVVGAKVMKLKAYLFVSGKPTHAQSDDDVAALSCELERLEESFHEIAFDDLDVHDGQVVGAGHYGDAVRATYRGAEVVVKTLRPDAFGSNSDQIVREFRHEAAVLNMFGHHPNIVPFVGASTDLSKPLTLVTSYLSYGSVADSFTVSSNVKLSLSQKEIVLYDAAAGLLNVHEGGFVHRDIAARNVLIDPVGRGKVCDFGLCRRVDASIGGWHFQHGHLPLRYMAPESLQPPHAFSFKSDAYMFGVLMWETLTEAKPFGALAPQDAAALVLEGHRLAYNNKDGSNTIIPPKYQHLMEGCFAEDPAKRLSMVELVHALGRLNVV</sequence>
<feature type="region of interest" description="Disordered" evidence="8">
    <location>
        <begin position="406"/>
        <end position="469"/>
    </location>
</feature>
<dbReference type="RefSeq" id="XP_009837837.1">
    <property type="nucleotide sequence ID" value="XM_009839535.1"/>
</dbReference>
<feature type="region of interest" description="Disordered" evidence="8">
    <location>
        <begin position="1"/>
        <end position="28"/>
    </location>
</feature>
<evidence type="ECO:0000256" key="1">
    <source>
        <dbReference type="ARBA" id="ARBA00004167"/>
    </source>
</evidence>
<dbReference type="FunFam" id="3.30.200.20:FF:000180">
    <property type="entry name" value="serine/threonine-protein kinase STY46-like"/>
    <property type="match status" value="1"/>
</dbReference>
<gene>
    <name evidence="11" type="ORF">H257_12366</name>
</gene>
<evidence type="ECO:0000256" key="5">
    <source>
        <dbReference type="ARBA" id="ARBA00022840"/>
    </source>
</evidence>
<keyword evidence="9" id="KW-0472">Membrane</keyword>
<protein>
    <submittedName>
        <fullName evidence="11">TKL protein kinase</fullName>
    </submittedName>
</protein>
<dbReference type="AlphaFoldDB" id="W4G0R4"/>
<feature type="compositionally biased region" description="Polar residues" evidence="8">
    <location>
        <begin position="9"/>
        <end position="28"/>
    </location>
</feature>
<evidence type="ECO:0000313" key="11">
    <source>
        <dbReference type="EMBL" id="ETV72609.1"/>
    </source>
</evidence>
<dbReference type="InterPro" id="IPR001245">
    <property type="entry name" value="Ser-Thr/Tyr_kinase_cat_dom"/>
</dbReference>
<dbReference type="PROSITE" id="PS00107">
    <property type="entry name" value="PROTEIN_KINASE_ATP"/>
    <property type="match status" value="1"/>
</dbReference>
<keyword evidence="9" id="KW-0812">Transmembrane</keyword>
<dbReference type="GO" id="GO:0043235">
    <property type="term" value="C:receptor complex"/>
    <property type="evidence" value="ECO:0007669"/>
    <property type="project" value="TreeGrafter"/>
</dbReference>
<dbReference type="GO" id="GO:0007169">
    <property type="term" value="P:cell surface receptor protein tyrosine kinase signaling pathway"/>
    <property type="evidence" value="ECO:0007669"/>
    <property type="project" value="TreeGrafter"/>
</dbReference>
<feature type="compositionally biased region" description="Polar residues" evidence="8">
    <location>
        <begin position="419"/>
        <end position="430"/>
    </location>
</feature>
<dbReference type="InterPro" id="IPR011009">
    <property type="entry name" value="Kinase-like_dom_sf"/>
</dbReference>
<evidence type="ECO:0000259" key="10">
    <source>
        <dbReference type="PROSITE" id="PS50011"/>
    </source>
</evidence>
<dbReference type="InterPro" id="IPR008266">
    <property type="entry name" value="Tyr_kinase_AS"/>
</dbReference>
<dbReference type="GeneID" id="20814362"/>
<dbReference type="SMART" id="SM00219">
    <property type="entry name" value="TyrKc"/>
    <property type="match status" value="1"/>
</dbReference>
<dbReference type="EMBL" id="KI913153">
    <property type="protein sequence ID" value="ETV72609.1"/>
    <property type="molecule type" value="Genomic_DNA"/>
</dbReference>
<dbReference type="GO" id="GO:0005524">
    <property type="term" value="F:ATP binding"/>
    <property type="evidence" value="ECO:0007669"/>
    <property type="project" value="UniProtKB-UniRule"/>
</dbReference>
<feature type="transmembrane region" description="Helical" evidence="9">
    <location>
        <begin position="40"/>
        <end position="68"/>
    </location>
</feature>
<keyword evidence="9" id="KW-1133">Transmembrane helix</keyword>
<evidence type="ECO:0000256" key="6">
    <source>
        <dbReference type="ARBA" id="ARBA00051243"/>
    </source>
</evidence>
<keyword evidence="4 11" id="KW-0418">Kinase</keyword>
<proteinExistence type="predicted"/>
<evidence type="ECO:0000256" key="8">
    <source>
        <dbReference type="SAM" id="MobiDB-lite"/>
    </source>
</evidence>
<dbReference type="PROSITE" id="PS00109">
    <property type="entry name" value="PROTEIN_KINASE_TYR"/>
    <property type="match status" value="1"/>
</dbReference>
<keyword evidence="5 7" id="KW-0067">ATP-binding</keyword>
<dbReference type="SUPFAM" id="SSF56112">
    <property type="entry name" value="Protein kinase-like (PK-like)"/>
    <property type="match status" value="1"/>
</dbReference>
<dbReference type="InterPro" id="IPR050122">
    <property type="entry name" value="RTK"/>
</dbReference>
<keyword evidence="3 7" id="KW-0547">Nucleotide-binding</keyword>
<dbReference type="InterPro" id="IPR000719">
    <property type="entry name" value="Prot_kinase_dom"/>
</dbReference>
<evidence type="ECO:0000256" key="9">
    <source>
        <dbReference type="SAM" id="Phobius"/>
    </source>
</evidence>
<dbReference type="InterPro" id="IPR017441">
    <property type="entry name" value="Protein_kinase_ATP_BS"/>
</dbReference>
<keyword evidence="2" id="KW-0808">Transferase</keyword>
<comment type="catalytic activity">
    <reaction evidence="6">
        <text>L-tyrosyl-[protein] + ATP = O-phospho-L-tyrosyl-[protein] + ADP + H(+)</text>
        <dbReference type="Rhea" id="RHEA:10596"/>
        <dbReference type="Rhea" id="RHEA-COMP:10136"/>
        <dbReference type="Rhea" id="RHEA-COMP:20101"/>
        <dbReference type="ChEBI" id="CHEBI:15378"/>
        <dbReference type="ChEBI" id="CHEBI:30616"/>
        <dbReference type="ChEBI" id="CHEBI:46858"/>
        <dbReference type="ChEBI" id="CHEBI:61978"/>
        <dbReference type="ChEBI" id="CHEBI:456216"/>
        <dbReference type="EC" id="2.7.10.1"/>
    </reaction>
</comment>